<comment type="similarity">
    <text evidence="4">Belongs to the BamE family.</text>
</comment>
<name>A0A1I0H114_9GAMM</name>
<dbReference type="PANTHER" id="PTHR37482:SF1">
    <property type="entry name" value="OUTER MEMBRANE PROTEIN ASSEMBLY FACTOR BAME"/>
    <property type="match status" value="1"/>
</dbReference>
<dbReference type="HAMAP" id="MF_00925">
    <property type="entry name" value="OM_assembly_BamE"/>
    <property type="match status" value="1"/>
</dbReference>
<keyword evidence="3 4" id="KW-0998">Cell outer membrane</keyword>
<keyword evidence="1 4" id="KW-0732">Signal</keyword>
<dbReference type="Proteomes" id="UP000198762">
    <property type="component" value="Unassembled WGS sequence"/>
</dbReference>
<evidence type="ECO:0000256" key="2">
    <source>
        <dbReference type="ARBA" id="ARBA00023136"/>
    </source>
</evidence>
<evidence type="ECO:0000256" key="1">
    <source>
        <dbReference type="ARBA" id="ARBA00022729"/>
    </source>
</evidence>
<proteinExistence type="inferred from homology"/>
<comment type="subcellular location">
    <subcellularLocation>
        <location evidence="4">Cell outer membrane</location>
        <topology evidence="4">Lipid-anchor</topology>
    </subcellularLocation>
</comment>
<dbReference type="InterPro" id="IPR007450">
    <property type="entry name" value="BamE_dom"/>
</dbReference>
<dbReference type="RefSeq" id="WP_091854186.1">
    <property type="nucleotide sequence ID" value="NZ_FOHZ01000022.1"/>
</dbReference>
<evidence type="ECO:0000256" key="3">
    <source>
        <dbReference type="ARBA" id="ARBA00023237"/>
    </source>
</evidence>
<keyword evidence="4" id="KW-0564">Palmitate</keyword>
<protein>
    <recommendedName>
        <fullName evidence="4">Outer membrane protein assembly factor BamE</fullName>
    </recommendedName>
</protein>
<evidence type="ECO:0000256" key="4">
    <source>
        <dbReference type="HAMAP-Rule" id="MF_00925"/>
    </source>
</evidence>
<dbReference type="PROSITE" id="PS51257">
    <property type="entry name" value="PROKAR_LIPOPROTEIN"/>
    <property type="match status" value="1"/>
</dbReference>
<dbReference type="InterPro" id="IPR026592">
    <property type="entry name" value="BamE"/>
</dbReference>
<accession>A0A1I0H114</accession>
<reference evidence="7" key="1">
    <citation type="submission" date="2016-10" db="EMBL/GenBank/DDBJ databases">
        <authorList>
            <person name="Varghese N."/>
            <person name="Submissions S."/>
        </authorList>
    </citation>
    <scope>NUCLEOTIDE SEQUENCE [LARGE SCALE GENOMIC DNA]</scope>
    <source>
        <strain evidence="7">CGMCC 1.6489</strain>
    </source>
</reference>
<dbReference type="STRING" id="430453.SAMN04487962_1225"/>
<comment type="subunit">
    <text evidence="4">Part of the Bam complex.</text>
</comment>
<dbReference type="EMBL" id="FOHZ01000022">
    <property type="protein sequence ID" value="SET76361.1"/>
    <property type="molecule type" value="Genomic_DNA"/>
</dbReference>
<dbReference type="GO" id="GO:0043165">
    <property type="term" value="P:Gram-negative-bacterium-type cell outer membrane assembly"/>
    <property type="evidence" value="ECO:0007669"/>
    <property type="project" value="UniProtKB-UniRule"/>
</dbReference>
<dbReference type="OrthoDB" id="9808250at2"/>
<evidence type="ECO:0000259" key="5">
    <source>
        <dbReference type="Pfam" id="PF04355"/>
    </source>
</evidence>
<dbReference type="Gene3D" id="3.30.1450.10">
    <property type="match status" value="1"/>
</dbReference>
<keyword evidence="7" id="KW-1185">Reference proteome</keyword>
<sequence length="111" mass="12512">MHLLTRLAPVLLLSLLAGCVFPGVYKINVQQGNIITEEEISQLEEGMSRSQVHSVLGTPIMLNPADTSVEYYIYTFQEAGGEIREQRIVVHYDGDTFTHMEKDLLDELPAY</sequence>
<feature type="domain" description="Outer membrane protein assembly factor BamE" evidence="5">
    <location>
        <begin position="32"/>
        <end position="98"/>
    </location>
</feature>
<gene>
    <name evidence="4" type="primary">bamE</name>
    <name evidence="6" type="ORF">SAMN04487962_1225</name>
</gene>
<dbReference type="GO" id="GO:1990063">
    <property type="term" value="C:Bam protein complex"/>
    <property type="evidence" value="ECO:0007669"/>
    <property type="project" value="TreeGrafter"/>
</dbReference>
<comment type="function">
    <text evidence="4">Part of the outer membrane protein assembly complex, which is involved in assembly and insertion of beta-barrel proteins into the outer membrane.</text>
</comment>
<dbReference type="Pfam" id="PF04355">
    <property type="entry name" value="BamE"/>
    <property type="match status" value="1"/>
</dbReference>
<dbReference type="PANTHER" id="PTHR37482">
    <property type="entry name" value="OUTER MEMBRANE PROTEIN ASSEMBLY FACTOR BAME"/>
    <property type="match status" value="1"/>
</dbReference>
<keyword evidence="2 4" id="KW-0472">Membrane</keyword>
<keyword evidence="4" id="KW-0449">Lipoprotein</keyword>
<dbReference type="InterPro" id="IPR037873">
    <property type="entry name" value="BamE-like"/>
</dbReference>
<evidence type="ECO:0000313" key="7">
    <source>
        <dbReference type="Proteomes" id="UP000198762"/>
    </source>
</evidence>
<dbReference type="AlphaFoldDB" id="A0A1I0H114"/>
<evidence type="ECO:0000313" key="6">
    <source>
        <dbReference type="EMBL" id="SET76361.1"/>
    </source>
</evidence>
<dbReference type="GO" id="GO:0030674">
    <property type="term" value="F:protein-macromolecule adaptor activity"/>
    <property type="evidence" value="ECO:0007669"/>
    <property type="project" value="TreeGrafter"/>
</dbReference>
<organism evidence="6 7">
    <name type="scientific">Marinobacter segnicrescens</name>
    <dbReference type="NCBI Taxonomy" id="430453"/>
    <lineage>
        <taxon>Bacteria</taxon>
        <taxon>Pseudomonadati</taxon>
        <taxon>Pseudomonadota</taxon>
        <taxon>Gammaproteobacteria</taxon>
        <taxon>Pseudomonadales</taxon>
        <taxon>Marinobacteraceae</taxon>
        <taxon>Marinobacter</taxon>
    </lineage>
</organism>
<dbReference type="GO" id="GO:0051205">
    <property type="term" value="P:protein insertion into membrane"/>
    <property type="evidence" value="ECO:0007669"/>
    <property type="project" value="UniProtKB-UniRule"/>
</dbReference>